<feature type="compositionally biased region" description="Polar residues" evidence="1">
    <location>
        <begin position="1"/>
        <end position="17"/>
    </location>
</feature>
<feature type="non-terminal residue" evidence="2">
    <location>
        <position position="181"/>
    </location>
</feature>
<keyword evidence="3" id="KW-1185">Reference proteome</keyword>
<sequence length="181" mass="20822">MNQDLETNIPVNNNNEQQPEKGFEEGFEEESEKEFEEGFEESSKDSSEKDQGKNQTIKETNIQKGVLKEVVILLKQPTKSTKGSTIKESLRVARKKPVPPIPKPDPKPIQVLRTLSLNSNLDSEPEDNIKQVLMTTLKEVKITRLNLFYKDKKKLKAYLAQTRTYLVLNNYLLPENTYKVL</sequence>
<feature type="region of interest" description="Disordered" evidence="1">
    <location>
        <begin position="81"/>
        <end position="109"/>
    </location>
</feature>
<dbReference type="EMBL" id="NCSJ02000503">
    <property type="protein sequence ID" value="RFU24124.1"/>
    <property type="molecule type" value="Genomic_DNA"/>
</dbReference>
<accession>A0A3E2GSI6</accession>
<feature type="region of interest" description="Disordered" evidence="1">
    <location>
        <begin position="1"/>
        <end position="60"/>
    </location>
</feature>
<proteinExistence type="predicted"/>
<evidence type="ECO:0000313" key="3">
    <source>
        <dbReference type="Proteomes" id="UP000258309"/>
    </source>
</evidence>
<feature type="compositionally biased region" description="Acidic residues" evidence="1">
    <location>
        <begin position="25"/>
        <end position="40"/>
    </location>
</feature>
<comment type="caution">
    <text evidence="2">The sequence shown here is derived from an EMBL/GenBank/DDBJ whole genome shotgun (WGS) entry which is preliminary data.</text>
</comment>
<evidence type="ECO:0000256" key="1">
    <source>
        <dbReference type="SAM" id="MobiDB-lite"/>
    </source>
</evidence>
<organism evidence="2 3">
    <name type="scientific">Scytalidium lignicola</name>
    <name type="common">Hyphomycete</name>
    <dbReference type="NCBI Taxonomy" id="5539"/>
    <lineage>
        <taxon>Eukaryota</taxon>
        <taxon>Fungi</taxon>
        <taxon>Dikarya</taxon>
        <taxon>Ascomycota</taxon>
        <taxon>Pezizomycotina</taxon>
        <taxon>Leotiomycetes</taxon>
        <taxon>Leotiomycetes incertae sedis</taxon>
        <taxon>Scytalidium</taxon>
    </lineage>
</organism>
<dbReference type="AlphaFoldDB" id="A0A3E2GSI6"/>
<gene>
    <name evidence="2" type="ORF">B7463_g12214</name>
</gene>
<reference evidence="2 3" key="1">
    <citation type="submission" date="2018-05" db="EMBL/GenBank/DDBJ databases">
        <title>Draft genome sequence of Scytalidium lignicola DSM 105466, a ubiquitous saprotrophic fungus.</title>
        <authorList>
            <person name="Buettner E."/>
            <person name="Gebauer A.M."/>
            <person name="Hofrichter M."/>
            <person name="Liers C."/>
            <person name="Kellner H."/>
        </authorList>
    </citation>
    <scope>NUCLEOTIDE SEQUENCE [LARGE SCALE GENOMIC DNA]</scope>
    <source>
        <strain evidence="2 3">DSM 105466</strain>
    </source>
</reference>
<evidence type="ECO:0000313" key="2">
    <source>
        <dbReference type="EMBL" id="RFU24124.1"/>
    </source>
</evidence>
<protein>
    <submittedName>
        <fullName evidence="2">Uncharacterized protein</fullName>
    </submittedName>
</protein>
<feature type="non-terminal residue" evidence="2">
    <location>
        <position position="1"/>
    </location>
</feature>
<dbReference type="Proteomes" id="UP000258309">
    <property type="component" value="Unassembled WGS sequence"/>
</dbReference>
<name>A0A3E2GSI6_SCYLI</name>
<feature type="compositionally biased region" description="Basic and acidic residues" evidence="1">
    <location>
        <begin position="41"/>
        <end position="52"/>
    </location>
</feature>